<dbReference type="Proteomes" id="UP000186535">
    <property type="component" value="Unassembled WGS sequence"/>
</dbReference>
<proteinExistence type="predicted"/>
<dbReference type="EMBL" id="MPON01000025">
    <property type="protein sequence ID" value="OKA32038.1"/>
    <property type="molecule type" value="Genomic_DNA"/>
</dbReference>
<reference evidence="1 2" key="1">
    <citation type="submission" date="2016-11" db="EMBL/GenBank/DDBJ databases">
        <title>Identification of Bacillus cereus isolated from egg-white.</title>
        <authorList>
            <person name="Soni A."/>
            <person name="Oey I."/>
            <person name="Silcock P."/>
            <person name="Bremer P."/>
        </authorList>
    </citation>
    <scope>NUCLEOTIDE SEQUENCE [LARGE SCALE GENOMIC DNA]</scope>
    <source>
        <strain evidence="1 2">NZAS03</strain>
    </source>
</reference>
<organism evidence="1 2">
    <name type="scientific">Bacillus cereus</name>
    <dbReference type="NCBI Taxonomy" id="1396"/>
    <lineage>
        <taxon>Bacteria</taxon>
        <taxon>Bacillati</taxon>
        <taxon>Bacillota</taxon>
        <taxon>Bacilli</taxon>
        <taxon>Bacillales</taxon>
        <taxon>Bacillaceae</taxon>
        <taxon>Bacillus</taxon>
        <taxon>Bacillus cereus group</taxon>
    </lineage>
</organism>
<dbReference type="RefSeq" id="WP_000916857.1">
    <property type="nucleotide sequence ID" value="NZ_JBEJVH010000019.1"/>
</dbReference>
<evidence type="ECO:0008006" key="3">
    <source>
        <dbReference type="Google" id="ProtNLM"/>
    </source>
</evidence>
<dbReference type="InterPro" id="IPR020257">
    <property type="entry name" value="DUF5512"/>
</dbReference>
<gene>
    <name evidence="1" type="ORF">BJR07_29335</name>
</gene>
<evidence type="ECO:0000313" key="1">
    <source>
        <dbReference type="EMBL" id="OKA32038.1"/>
    </source>
</evidence>
<comment type="caution">
    <text evidence="1">The sequence shown here is derived from an EMBL/GenBank/DDBJ whole genome shotgun (WGS) entry which is preliminary data.</text>
</comment>
<dbReference type="PROSITE" id="PS51257">
    <property type="entry name" value="PROKAR_LIPOPROTEIN"/>
    <property type="match status" value="1"/>
</dbReference>
<sequence>MLKNMKLLSVLCVFIITILSGCSDNSLAFKKGEKYKENDGSTFIEIVEENEWKMHRSKDRPNEYALYKVEETEFKAGKYAVVSISLKEKFGKSDPLRLANGGEKHLVSPTENGISTKRVDLSSDNYWENFQKEFKAADDKEAFLKKIAEGKTRKYEKTN</sequence>
<protein>
    <recommendedName>
        <fullName evidence="3">Lipoprotein</fullName>
    </recommendedName>
</protein>
<name>A0A1Q4L4N3_BACCE</name>
<dbReference type="AlphaFoldDB" id="A0A1Q4L4N3"/>
<dbReference type="Pfam" id="PF17631">
    <property type="entry name" value="DUF5512"/>
    <property type="match status" value="1"/>
</dbReference>
<accession>A0A1Q4L4N3</accession>
<evidence type="ECO:0000313" key="2">
    <source>
        <dbReference type="Proteomes" id="UP000186535"/>
    </source>
</evidence>